<dbReference type="Proteomes" id="UP000035017">
    <property type="component" value="Unassembled WGS sequence"/>
</dbReference>
<dbReference type="EMBL" id="JXQV01000012">
    <property type="protein sequence ID" value="KIQ02061.1"/>
    <property type="molecule type" value="Genomic_DNA"/>
</dbReference>
<keyword evidence="1" id="KW-0812">Transmembrane</keyword>
<evidence type="ECO:0000313" key="2">
    <source>
        <dbReference type="EMBL" id="KIQ02061.1"/>
    </source>
</evidence>
<organism evidence="2 3">
    <name type="scientific">Agrobacterium tumefaciens</name>
    <dbReference type="NCBI Taxonomy" id="358"/>
    <lineage>
        <taxon>Bacteria</taxon>
        <taxon>Pseudomonadati</taxon>
        <taxon>Pseudomonadota</taxon>
        <taxon>Alphaproteobacteria</taxon>
        <taxon>Hyphomicrobiales</taxon>
        <taxon>Rhizobiaceae</taxon>
        <taxon>Rhizobium/Agrobacterium group</taxon>
        <taxon>Agrobacterium</taxon>
        <taxon>Agrobacterium tumefaciens complex</taxon>
    </lineage>
</organism>
<keyword evidence="1" id="KW-0472">Membrane</keyword>
<dbReference type="AlphaFoldDB" id="A0A0D0K1J0"/>
<dbReference type="InterPro" id="IPR010921">
    <property type="entry name" value="Trp_repressor/repl_initiator"/>
</dbReference>
<comment type="caution">
    <text evidence="2">The sequence shown here is derived from an EMBL/GenBank/DDBJ whole genome shotgun (WGS) entry which is preliminary data.</text>
</comment>
<proteinExistence type="predicted"/>
<evidence type="ECO:0000256" key="1">
    <source>
        <dbReference type="SAM" id="Phobius"/>
    </source>
</evidence>
<dbReference type="Gene3D" id="1.10.1750.10">
    <property type="match status" value="1"/>
</dbReference>
<protein>
    <submittedName>
        <fullName evidence="2">Uncharacterized protein</fullName>
    </submittedName>
</protein>
<gene>
    <name evidence="2" type="ORF">RU07_14310</name>
</gene>
<name>A0A0D0K1J0_AGRTU</name>
<dbReference type="GO" id="GO:0043565">
    <property type="term" value="F:sequence-specific DNA binding"/>
    <property type="evidence" value="ECO:0007669"/>
    <property type="project" value="InterPro"/>
</dbReference>
<keyword evidence="1" id="KW-1133">Transmembrane helix</keyword>
<dbReference type="SUPFAM" id="SSF48295">
    <property type="entry name" value="TrpR-like"/>
    <property type="match status" value="1"/>
</dbReference>
<evidence type="ECO:0000313" key="3">
    <source>
        <dbReference type="Proteomes" id="UP000035017"/>
    </source>
</evidence>
<sequence length="88" mass="9996">MVDQDAVRRNRRHAMLHIRQIALYVSHVALSLPMWQVALCFGRDQSTASLTCQQVEDRRDDAGFDAFVTMVEEAVKPLLETIEAESHA</sequence>
<reference evidence="2 3" key="1">
    <citation type="submission" date="2014-12" db="EMBL/GenBank/DDBJ databases">
        <title>16Stimator: statistical estimation of ribosomal gene copy numbers from draft genome assemblies.</title>
        <authorList>
            <person name="Perisin M.A."/>
            <person name="Vetter M."/>
            <person name="Gilbert J.A."/>
            <person name="Bergelson J."/>
        </authorList>
    </citation>
    <scope>NUCLEOTIDE SEQUENCE [LARGE SCALE GENOMIC DNA]</scope>
    <source>
        <strain evidence="2 3">MEJ076</strain>
    </source>
</reference>
<accession>A0A0D0K1J0</accession>
<feature type="transmembrane region" description="Helical" evidence="1">
    <location>
        <begin position="21"/>
        <end position="39"/>
    </location>
</feature>